<organism evidence="1 2">
    <name type="scientific">Duganella vulcania</name>
    <dbReference type="NCBI Taxonomy" id="2692166"/>
    <lineage>
        <taxon>Bacteria</taxon>
        <taxon>Pseudomonadati</taxon>
        <taxon>Pseudomonadota</taxon>
        <taxon>Betaproteobacteria</taxon>
        <taxon>Burkholderiales</taxon>
        <taxon>Oxalobacteraceae</taxon>
        <taxon>Telluria group</taxon>
        <taxon>Duganella</taxon>
    </lineage>
</organism>
<accession>A0A845G7T6</accession>
<dbReference type="AlphaFoldDB" id="A0A845G7T6"/>
<sequence length="74" mass="8176">MKMTIITDDQNNILGAVQGHSLSDKQGSVEASVSFGPGHVTHMVEVDDDLSTIHDLDDFQNRLNQHLQQHLAKP</sequence>
<dbReference type="Proteomes" id="UP000470302">
    <property type="component" value="Unassembled WGS sequence"/>
</dbReference>
<protein>
    <submittedName>
        <fullName evidence="1">Uncharacterized protein</fullName>
    </submittedName>
</protein>
<gene>
    <name evidence="1" type="ORF">GTP91_17645</name>
</gene>
<dbReference type="EMBL" id="WWCW01000060">
    <property type="protein sequence ID" value="MYM88987.1"/>
    <property type="molecule type" value="Genomic_DNA"/>
</dbReference>
<evidence type="ECO:0000313" key="2">
    <source>
        <dbReference type="Proteomes" id="UP000470302"/>
    </source>
</evidence>
<evidence type="ECO:0000313" key="1">
    <source>
        <dbReference type="EMBL" id="MYM88987.1"/>
    </source>
</evidence>
<reference evidence="1 2" key="1">
    <citation type="submission" date="2020-01" db="EMBL/GenBank/DDBJ databases">
        <title>Novel species isolated from a subtropical stream in China.</title>
        <authorList>
            <person name="Lu H."/>
        </authorList>
    </citation>
    <scope>NUCLEOTIDE SEQUENCE [LARGE SCALE GENOMIC DNA]</scope>
    <source>
        <strain evidence="1 2">FT82W</strain>
    </source>
</reference>
<comment type="caution">
    <text evidence="1">The sequence shown here is derived from an EMBL/GenBank/DDBJ whole genome shotgun (WGS) entry which is preliminary data.</text>
</comment>
<dbReference type="RefSeq" id="WP_161097969.1">
    <property type="nucleotide sequence ID" value="NZ_WWCW01000060.1"/>
</dbReference>
<proteinExistence type="predicted"/>
<name>A0A845G7T6_9BURK</name>